<feature type="transmembrane region" description="Helical" evidence="5">
    <location>
        <begin position="36"/>
        <end position="61"/>
    </location>
</feature>
<keyword evidence="4 5" id="KW-0472">Membrane</keyword>
<feature type="transmembrane region" description="Helical" evidence="5">
    <location>
        <begin position="129"/>
        <end position="150"/>
    </location>
</feature>
<feature type="transmembrane region" description="Helical" evidence="5">
    <location>
        <begin position="453"/>
        <end position="476"/>
    </location>
</feature>
<dbReference type="InterPro" id="IPR020846">
    <property type="entry name" value="MFS_dom"/>
</dbReference>
<feature type="transmembrane region" description="Helical" evidence="5">
    <location>
        <begin position="253"/>
        <end position="270"/>
    </location>
</feature>
<evidence type="ECO:0000256" key="5">
    <source>
        <dbReference type="SAM" id="Phobius"/>
    </source>
</evidence>
<feature type="transmembrane region" description="Helical" evidence="5">
    <location>
        <begin position="322"/>
        <end position="345"/>
    </location>
</feature>
<feature type="transmembrane region" description="Helical" evidence="5">
    <location>
        <begin position="357"/>
        <end position="376"/>
    </location>
</feature>
<feature type="transmembrane region" description="Helical" evidence="5">
    <location>
        <begin position="382"/>
        <end position="401"/>
    </location>
</feature>
<dbReference type="Proteomes" id="UP001155380">
    <property type="component" value="Unassembled WGS sequence"/>
</dbReference>
<feature type="transmembrane region" description="Helical" evidence="5">
    <location>
        <begin position="282"/>
        <end position="302"/>
    </location>
</feature>
<dbReference type="GO" id="GO:0005886">
    <property type="term" value="C:plasma membrane"/>
    <property type="evidence" value="ECO:0007669"/>
    <property type="project" value="TreeGrafter"/>
</dbReference>
<protein>
    <submittedName>
        <fullName evidence="7">MFS transporter</fullName>
    </submittedName>
</protein>
<name>A0AAJ1BUH1_9HYPH</name>
<comment type="subcellular location">
    <subcellularLocation>
        <location evidence="1">Membrane</location>
        <topology evidence="1">Multi-pass membrane protein</topology>
    </subcellularLocation>
</comment>
<reference evidence="7" key="1">
    <citation type="submission" date="2022-06" db="EMBL/GenBank/DDBJ databases">
        <authorList>
            <person name="Sun Q."/>
        </authorList>
    </citation>
    <scope>NUCLEOTIDE SEQUENCE</scope>
    <source>
        <strain evidence="7">S101</strain>
    </source>
</reference>
<evidence type="ECO:0000256" key="1">
    <source>
        <dbReference type="ARBA" id="ARBA00004141"/>
    </source>
</evidence>
<dbReference type="SUPFAM" id="SSF103473">
    <property type="entry name" value="MFS general substrate transporter"/>
    <property type="match status" value="1"/>
</dbReference>
<feature type="transmembrane region" description="Helical" evidence="5">
    <location>
        <begin position="104"/>
        <end position="123"/>
    </location>
</feature>
<dbReference type="InterPro" id="IPR011701">
    <property type="entry name" value="MFS"/>
</dbReference>
<organism evidence="7 8">
    <name type="scientific">Ciceribacter sichuanensis</name>
    <dbReference type="NCBI Taxonomy" id="2949647"/>
    <lineage>
        <taxon>Bacteria</taxon>
        <taxon>Pseudomonadati</taxon>
        <taxon>Pseudomonadota</taxon>
        <taxon>Alphaproteobacteria</taxon>
        <taxon>Hyphomicrobiales</taxon>
        <taxon>Rhizobiaceae</taxon>
        <taxon>Ciceribacter</taxon>
    </lineage>
</organism>
<feature type="transmembrane region" description="Helical" evidence="5">
    <location>
        <begin position="231"/>
        <end position="247"/>
    </location>
</feature>
<dbReference type="PROSITE" id="PS50850">
    <property type="entry name" value="MFS"/>
    <property type="match status" value="1"/>
</dbReference>
<keyword evidence="3 5" id="KW-1133">Transmembrane helix</keyword>
<feature type="transmembrane region" description="Helical" evidence="5">
    <location>
        <begin position="421"/>
        <end position="441"/>
    </location>
</feature>
<dbReference type="Gene3D" id="1.20.1250.20">
    <property type="entry name" value="MFS general substrate transporter like domains"/>
    <property type="match status" value="2"/>
</dbReference>
<feature type="domain" description="Major facilitator superfamily (MFS) profile" evidence="6">
    <location>
        <begin position="39"/>
        <end position="480"/>
    </location>
</feature>
<evidence type="ECO:0000256" key="4">
    <source>
        <dbReference type="ARBA" id="ARBA00023136"/>
    </source>
</evidence>
<evidence type="ECO:0000256" key="2">
    <source>
        <dbReference type="ARBA" id="ARBA00022692"/>
    </source>
</evidence>
<evidence type="ECO:0000313" key="7">
    <source>
        <dbReference type="EMBL" id="MCO5955503.1"/>
    </source>
</evidence>
<dbReference type="PANTHER" id="PTHR23501:SF154">
    <property type="entry name" value="MULTIDRUG-EFFLUX TRANSPORTER RV1634-RELATED"/>
    <property type="match status" value="1"/>
</dbReference>
<dbReference type="GO" id="GO:0022857">
    <property type="term" value="F:transmembrane transporter activity"/>
    <property type="evidence" value="ECO:0007669"/>
    <property type="project" value="InterPro"/>
</dbReference>
<proteinExistence type="predicted"/>
<dbReference type="InterPro" id="IPR036259">
    <property type="entry name" value="MFS_trans_sf"/>
</dbReference>
<dbReference type="EMBL" id="JAMXLX010000001">
    <property type="protein sequence ID" value="MCO5955503.1"/>
    <property type="molecule type" value="Genomic_DNA"/>
</dbReference>
<accession>A0AAJ1BUH1</accession>
<dbReference type="AlphaFoldDB" id="A0AAJ1BUH1"/>
<gene>
    <name evidence="7" type="ORF">NBH21_01855</name>
</gene>
<evidence type="ECO:0000313" key="8">
    <source>
        <dbReference type="Proteomes" id="UP001155380"/>
    </source>
</evidence>
<keyword evidence="2 5" id="KW-0812">Transmembrane</keyword>
<feature type="transmembrane region" description="Helical" evidence="5">
    <location>
        <begin position="188"/>
        <end position="210"/>
    </location>
</feature>
<sequence length="490" mass="50267">MDAGMEGAGGMESRGAGDAGMTAVTGRWAELMAPRYLATTTMLCVGVALYAFNGFLVSTVLPTAVREIGGAALLPWSLTLYLIASIVAGASAALLKQRYGARKVLFAAAIVFLAGTLTAAVASDMETVLVGRVFQGIGEGIIAAICYALIPEMFPPALVPKVFGAEATVWAVAAFGGPVLAGSLTESFSWRVAFLVNAPIICLFLLLAAVMVPGGRRTTGSMTLSFPTQRLALLSAGLLVMLVAGLTPSAPVTATAVAASLVLIFAAVRLDRRADQSILPKGAFSLGSTLGLGLWVVLLMPLSQATSGVYLVYSLQSLFGYGPTHAGALGALMAISWSLTAIGVANLRHEGARQATIWVGPLLLVCGFAALATAIAAGSTGLLVGAQITIGAAFGLSWGYLSQMLMEKTPERERDKTSALLPTLQSAGYALGAAMAGLWANGAGLASSETPEAMRTILTLTFALALVWALPALLAARRAIRLAGNTSQTS</sequence>
<feature type="transmembrane region" description="Helical" evidence="5">
    <location>
        <begin position="162"/>
        <end position="182"/>
    </location>
</feature>
<dbReference type="Pfam" id="PF07690">
    <property type="entry name" value="MFS_1"/>
    <property type="match status" value="1"/>
</dbReference>
<feature type="transmembrane region" description="Helical" evidence="5">
    <location>
        <begin position="73"/>
        <end position="95"/>
    </location>
</feature>
<comment type="caution">
    <text evidence="7">The sequence shown here is derived from an EMBL/GenBank/DDBJ whole genome shotgun (WGS) entry which is preliminary data.</text>
</comment>
<dbReference type="PANTHER" id="PTHR23501">
    <property type="entry name" value="MAJOR FACILITATOR SUPERFAMILY"/>
    <property type="match status" value="1"/>
</dbReference>
<evidence type="ECO:0000259" key="6">
    <source>
        <dbReference type="PROSITE" id="PS50850"/>
    </source>
</evidence>
<evidence type="ECO:0000256" key="3">
    <source>
        <dbReference type="ARBA" id="ARBA00022989"/>
    </source>
</evidence>